<evidence type="ECO:0000313" key="11">
    <source>
        <dbReference type="EMBL" id="KAA6401626.1"/>
    </source>
</evidence>
<evidence type="ECO:0000256" key="2">
    <source>
        <dbReference type="ARBA" id="ARBA00022490"/>
    </source>
</evidence>
<evidence type="ECO:0000256" key="9">
    <source>
        <dbReference type="PIRSR" id="PIRSR000239-1"/>
    </source>
</evidence>
<dbReference type="Pfam" id="PF00578">
    <property type="entry name" value="AhpC-TSA"/>
    <property type="match status" value="1"/>
</dbReference>
<dbReference type="InterPro" id="IPR036249">
    <property type="entry name" value="Thioredoxin-like_sf"/>
</dbReference>
<feature type="domain" description="Thioredoxin" evidence="10">
    <location>
        <begin position="3"/>
        <end position="162"/>
    </location>
</feature>
<dbReference type="Gene3D" id="3.40.30.10">
    <property type="entry name" value="Glutaredoxin"/>
    <property type="match status" value="1"/>
</dbReference>
<evidence type="ECO:0000256" key="5">
    <source>
        <dbReference type="ARBA" id="ARBA00023002"/>
    </source>
</evidence>
<dbReference type="GO" id="GO:0045454">
    <property type="term" value="P:cell redox homeostasis"/>
    <property type="evidence" value="ECO:0007669"/>
    <property type="project" value="TreeGrafter"/>
</dbReference>
<accession>A0A5J4X4F9</accession>
<dbReference type="InterPro" id="IPR019479">
    <property type="entry name" value="Peroxiredoxin_C"/>
</dbReference>
<dbReference type="OrthoDB" id="185659at2759"/>
<evidence type="ECO:0000256" key="8">
    <source>
        <dbReference type="PIRNR" id="PIRNR000239"/>
    </source>
</evidence>
<proteinExistence type="inferred from homology"/>
<dbReference type="GO" id="GO:0006979">
    <property type="term" value="P:response to oxidative stress"/>
    <property type="evidence" value="ECO:0007669"/>
    <property type="project" value="TreeGrafter"/>
</dbReference>
<keyword evidence="5 8" id="KW-0560">Oxidoreductase</keyword>
<keyword evidence="3 8" id="KW-0575">Peroxidase</keyword>
<evidence type="ECO:0000256" key="3">
    <source>
        <dbReference type="ARBA" id="ARBA00022559"/>
    </source>
</evidence>
<dbReference type="GO" id="GO:0005829">
    <property type="term" value="C:cytosol"/>
    <property type="evidence" value="ECO:0007669"/>
    <property type="project" value="TreeGrafter"/>
</dbReference>
<dbReference type="PIRSF" id="PIRSF000239">
    <property type="entry name" value="AHPC"/>
    <property type="match status" value="1"/>
</dbReference>
<organism evidence="11 12">
    <name type="scientific">Streblomastix strix</name>
    <dbReference type="NCBI Taxonomy" id="222440"/>
    <lineage>
        <taxon>Eukaryota</taxon>
        <taxon>Metamonada</taxon>
        <taxon>Preaxostyla</taxon>
        <taxon>Oxymonadida</taxon>
        <taxon>Streblomastigidae</taxon>
        <taxon>Streblomastix</taxon>
    </lineage>
</organism>
<evidence type="ECO:0000256" key="7">
    <source>
        <dbReference type="ARBA" id="ARBA00023284"/>
    </source>
</evidence>
<comment type="similarity">
    <text evidence="8">Belongs to the peroxiredoxin family.</text>
</comment>
<reference evidence="11 12" key="1">
    <citation type="submission" date="2019-03" db="EMBL/GenBank/DDBJ databases">
        <title>Single cell metagenomics reveals metabolic interactions within the superorganism composed of flagellate Streblomastix strix and complex community of Bacteroidetes bacteria on its surface.</title>
        <authorList>
            <person name="Treitli S.C."/>
            <person name="Kolisko M."/>
            <person name="Husnik F."/>
            <person name="Keeling P."/>
            <person name="Hampl V."/>
        </authorList>
    </citation>
    <scope>NUCLEOTIDE SEQUENCE [LARGE SCALE GENOMIC DNA]</scope>
    <source>
        <strain evidence="11">ST1C</strain>
    </source>
</reference>
<evidence type="ECO:0000259" key="10">
    <source>
        <dbReference type="PROSITE" id="PS51352"/>
    </source>
</evidence>
<dbReference type="FunFam" id="3.40.30.10:FF:000002">
    <property type="entry name" value="Alkyl hydroperoxide reductase C"/>
    <property type="match status" value="1"/>
</dbReference>
<dbReference type="PROSITE" id="PS51352">
    <property type="entry name" value="THIOREDOXIN_2"/>
    <property type="match status" value="1"/>
</dbReference>
<keyword evidence="6" id="KW-1015">Disulfide bond</keyword>
<keyword evidence="7 8" id="KW-0676">Redox-active center</keyword>
<dbReference type="PANTHER" id="PTHR10681">
    <property type="entry name" value="THIOREDOXIN PEROXIDASE"/>
    <property type="match status" value="1"/>
</dbReference>
<dbReference type="SUPFAM" id="SSF52833">
    <property type="entry name" value="Thioredoxin-like"/>
    <property type="match status" value="1"/>
</dbReference>
<keyword evidence="2" id="KW-0963">Cytoplasm</keyword>
<dbReference type="Proteomes" id="UP000324800">
    <property type="component" value="Unassembled WGS sequence"/>
</dbReference>
<dbReference type="InterPro" id="IPR000866">
    <property type="entry name" value="AhpC/TSA"/>
</dbReference>
<dbReference type="InterPro" id="IPR050217">
    <property type="entry name" value="Peroxiredoxin"/>
</dbReference>
<dbReference type="CDD" id="cd03015">
    <property type="entry name" value="PRX_Typ2cys"/>
    <property type="match status" value="1"/>
</dbReference>
<gene>
    <name evidence="11" type="ORF">EZS28_002850</name>
</gene>
<comment type="subcellular location">
    <subcellularLocation>
        <location evidence="1">Cytoplasm</location>
    </subcellularLocation>
</comment>
<evidence type="ECO:0000313" key="12">
    <source>
        <dbReference type="Proteomes" id="UP000324800"/>
    </source>
</evidence>
<dbReference type="GO" id="GO:0008379">
    <property type="term" value="F:thioredoxin peroxidase activity"/>
    <property type="evidence" value="ECO:0007669"/>
    <property type="project" value="TreeGrafter"/>
</dbReference>
<name>A0A5J4X4F9_9EUKA</name>
<sequence>MALIPQTPAPPVISKAVINGTIKDFDMQAIIKKGNYFVLVFYPADFTFVCPTELRAFSEKAEDFRKLNCELAMCSTDSEHVHWKWISTPKEQGGLGPMNIPVVADRSQKICRSYGILPDDGYALRATFIIDTKNIIRHVSVNDGSVGRSVEEVLRLVEAFQYCDKHGEVCPAGWKKGKKTMKPTQDGLKEFVTEDPK</sequence>
<dbReference type="InterPro" id="IPR013766">
    <property type="entry name" value="Thioredoxin_domain"/>
</dbReference>
<evidence type="ECO:0000256" key="1">
    <source>
        <dbReference type="ARBA" id="ARBA00004496"/>
    </source>
</evidence>
<dbReference type="AlphaFoldDB" id="A0A5J4X4F9"/>
<comment type="caution">
    <text evidence="11">The sequence shown here is derived from an EMBL/GenBank/DDBJ whole genome shotgun (WGS) entry which is preliminary data.</text>
</comment>
<evidence type="ECO:0000256" key="6">
    <source>
        <dbReference type="ARBA" id="ARBA00023157"/>
    </source>
</evidence>
<dbReference type="EMBL" id="SNRW01000361">
    <property type="protein sequence ID" value="KAA6401626.1"/>
    <property type="molecule type" value="Genomic_DNA"/>
</dbReference>
<protein>
    <submittedName>
        <fullName evidence="11">Putative Peroxiredoxin 1</fullName>
    </submittedName>
</protein>
<dbReference type="Pfam" id="PF10417">
    <property type="entry name" value="1-cysPrx_C"/>
    <property type="match status" value="1"/>
</dbReference>
<dbReference type="GO" id="GO:0033554">
    <property type="term" value="P:cellular response to stress"/>
    <property type="evidence" value="ECO:0007669"/>
    <property type="project" value="TreeGrafter"/>
</dbReference>
<comment type="function">
    <text evidence="8">Thiol-specific peroxidase that catalyzes the reduction of hydrogen peroxide and organic hydroperoxides to water and alcohols, respectively.</text>
</comment>
<dbReference type="GO" id="GO:0042744">
    <property type="term" value="P:hydrogen peroxide catabolic process"/>
    <property type="evidence" value="ECO:0007669"/>
    <property type="project" value="TreeGrafter"/>
</dbReference>
<feature type="active site" description="Cysteine sulfenic acid (-SOH) intermediate; for peroxidase activity" evidence="9">
    <location>
        <position position="50"/>
    </location>
</feature>
<evidence type="ECO:0000256" key="4">
    <source>
        <dbReference type="ARBA" id="ARBA00022862"/>
    </source>
</evidence>
<dbReference type="InterPro" id="IPR024706">
    <property type="entry name" value="Peroxiredoxin_AhpC-typ"/>
</dbReference>
<keyword evidence="4 8" id="KW-0049">Antioxidant</keyword>
<dbReference type="PANTHER" id="PTHR10681:SF171">
    <property type="entry name" value="PEROXIREDOXIN 4"/>
    <property type="match status" value="1"/>
</dbReference>